<dbReference type="Proteomes" id="UP000516421">
    <property type="component" value="Chromosome"/>
</dbReference>
<keyword evidence="3" id="KW-0813">Transport</keyword>
<feature type="transmembrane region" description="Helical" evidence="8">
    <location>
        <begin position="91"/>
        <end position="113"/>
    </location>
</feature>
<name>A0A7H2BIS1_9MICC</name>
<sequence length="463" mass="48908">MAEHTTPVAQAERQLSRSLKPRHLSMIALGGAIGAGLLVASSTAIVTAGPAVILSYAIAGLVLTLVMRMLGEMASASPETGSFEAYANRFIGRWAGFSVGWLYWWFWAVTVAIEATAAATIVHQWSPAIPQWAAAGVLVLLMMVLNLVTVRTYGEAEFWFSSIKIGAILAVILTGVLALLGIIPNTPATVSNLTAGGGFFANGIGAVFTAVLAVIFSMFGAEIVTVAAGESEHPQAAVTKAVNAVVFRILFFFIGAVGITIMVVPWTSITSGHSPFVTLFEVLGIPYAGVIMNVVVFTALVSCLNAALYSSSRMLFAMGRNGNAPAFFGRVSGVKSPWSAVIFSSLIGLASVLLNYFMPEAVFALLVNSTGAIGIFVWLIIAVSQLRSRKVLAAQGINVLKQPGVLKMWLFPYLNWAMILALGALLIFMAVTESHRVEVLISTTVAAVVVVLGVLNARRQAKG</sequence>
<dbReference type="GO" id="GO:0055085">
    <property type="term" value="P:transmembrane transport"/>
    <property type="evidence" value="ECO:0007669"/>
    <property type="project" value="InterPro"/>
</dbReference>
<dbReference type="KEGG" id="rama:IDM48_09345"/>
<comment type="similarity">
    <text evidence="2">Belongs to the amino acid-polyamine-organocation (APC) superfamily. Amino acid transporter (AAT) (TC 2.A.3.1) family.</text>
</comment>
<evidence type="ECO:0000313" key="11">
    <source>
        <dbReference type="Proteomes" id="UP000516421"/>
    </source>
</evidence>
<evidence type="ECO:0000256" key="6">
    <source>
        <dbReference type="ARBA" id="ARBA00022989"/>
    </source>
</evidence>
<evidence type="ECO:0000259" key="9">
    <source>
        <dbReference type="Pfam" id="PF00324"/>
    </source>
</evidence>
<dbReference type="InterPro" id="IPR004841">
    <property type="entry name" value="AA-permease/SLC12A_dom"/>
</dbReference>
<dbReference type="PROSITE" id="PS00218">
    <property type="entry name" value="AMINO_ACID_PERMEASE_1"/>
    <property type="match status" value="1"/>
</dbReference>
<dbReference type="PIRSF" id="PIRSF006060">
    <property type="entry name" value="AA_transporter"/>
    <property type="match status" value="1"/>
</dbReference>
<dbReference type="Pfam" id="PF00324">
    <property type="entry name" value="AA_permease"/>
    <property type="match status" value="1"/>
</dbReference>
<evidence type="ECO:0000256" key="5">
    <source>
        <dbReference type="ARBA" id="ARBA00022970"/>
    </source>
</evidence>
<organism evidence="10 11">
    <name type="scientific">Rothia amarae</name>
    <dbReference type="NCBI Taxonomy" id="169480"/>
    <lineage>
        <taxon>Bacteria</taxon>
        <taxon>Bacillati</taxon>
        <taxon>Actinomycetota</taxon>
        <taxon>Actinomycetes</taxon>
        <taxon>Micrococcales</taxon>
        <taxon>Micrococcaceae</taxon>
        <taxon>Rothia</taxon>
    </lineage>
</organism>
<dbReference type="RefSeq" id="WP_190617089.1">
    <property type="nucleotide sequence ID" value="NZ_CP061538.1"/>
</dbReference>
<feature type="transmembrane region" description="Helical" evidence="8">
    <location>
        <begin position="241"/>
        <end position="264"/>
    </location>
</feature>
<keyword evidence="11" id="KW-1185">Reference proteome</keyword>
<feature type="transmembrane region" description="Helical" evidence="8">
    <location>
        <begin position="133"/>
        <end position="153"/>
    </location>
</feature>
<dbReference type="GO" id="GO:0006865">
    <property type="term" value="P:amino acid transport"/>
    <property type="evidence" value="ECO:0007669"/>
    <property type="project" value="UniProtKB-KW"/>
</dbReference>
<evidence type="ECO:0000256" key="4">
    <source>
        <dbReference type="ARBA" id="ARBA00022692"/>
    </source>
</evidence>
<accession>A0A7H2BIS1</accession>
<protein>
    <submittedName>
        <fullName evidence="10">Amino acid permease</fullName>
    </submittedName>
</protein>
<dbReference type="PANTHER" id="PTHR43495">
    <property type="entry name" value="GABA PERMEASE"/>
    <property type="match status" value="1"/>
</dbReference>
<evidence type="ECO:0000256" key="8">
    <source>
        <dbReference type="SAM" id="Phobius"/>
    </source>
</evidence>
<feature type="transmembrane region" description="Helical" evidence="8">
    <location>
        <begin position="410"/>
        <end position="431"/>
    </location>
</feature>
<feature type="transmembrane region" description="Helical" evidence="8">
    <location>
        <begin position="338"/>
        <end position="357"/>
    </location>
</feature>
<evidence type="ECO:0000256" key="2">
    <source>
        <dbReference type="ARBA" id="ARBA00008583"/>
    </source>
</evidence>
<feature type="transmembrane region" description="Helical" evidence="8">
    <location>
        <begin position="165"/>
        <end position="183"/>
    </location>
</feature>
<proteinExistence type="inferred from homology"/>
<dbReference type="Gene3D" id="1.20.1740.10">
    <property type="entry name" value="Amino acid/polyamine transporter I"/>
    <property type="match status" value="1"/>
</dbReference>
<dbReference type="FunFam" id="1.20.1740.10:FF:000001">
    <property type="entry name" value="Amino acid permease"/>
    <property type="match status" value="1"/>
</dbReference>
<evidence type="ECO:0000256" key="3">
    <source>
        <dbReference type="ARBA" id="ARBA00022448"/>
    </source>
</evidence>
<keyword evidence="6 8" id="KW-1133">Transmembrane helix</keyword>
<feature type="transmembrane region" description="Helical" evidence="8">
    <location>
        <begin position="23"/>
        <end position="45"/>
    </location>
</feature>
<dbReference type="AlphaFoldDB" id="A0A7H2BIS1"/>
<feature type="transmembrane region" description="Helical" evidence="8">
    <location>
        <begin position="284"/>
        <end position="308"/>
    </location>
</feature>
<reference evidence="10 11" key="1">
    <citation type="submission" date="2020-09" db="EMBL/GenBank/DDBJ databases">
        <title>Investigation of environmental microbe.</title>
        <authorList>
            <person name="Ou Y."/>
            <person name="Kang Q."/>
        </authorList>
    </citation>
    <scope>NUCLEOTIDE SEQUENCE [LARGE SCALE GENOMIC DNA]</scope>
    <source>
        <strain evidence="10 11">KJZ-9</strain>
    </source>
</reference>
<gene>
    <name evidence="10" type="ORF">IDM48_09345</name>
</gene>
<feature type="transmembrane region" description="Helical" evidence="8">
    <location>
        <begin position="203"/>
        <end position="229"/>
    </location>
</feature>
<keyword evidence="7 8" id="KW-0472">Membrane</keyword>
<dbReference type="EMBL" id="CP061538">
    <property type="protein sequence ID" value="QNV39567.1"/>
    <property type="molecule type" value="Genomic_DNA"/>
</dbReference>
<feature type="transmembrane region" description="Helical" evidence="8">
    <location>
        <begin position="51"/>
        <end position="70"/>
    </location>
</feature>
<evidence type="ECO:0000313" key="10">
    <source>
        <dbReference type="EMBL" id="QNV39567.1"/>
    </source>
</evidence>
<dbReference type="GO" id="GO:0016020">
    <property type="term" value="C:membrane"/>
    <property type="evidence" value="ECO:0007669"/>
    <property type="project" value="UniProtKB-SubCell"/>
</dbReference>
<feature type="transmembrane region" description="Helical" evidence="8">
    <location>
        <begin position="363"/>
        <end position="383"/>
    </location>
</feature>
<feature type="domain" description="Amino acid permease/ SLC12A" evidence="9">
    <location>
        <begin position="23"/>
        <end position="442"/>
    </location>
</feature>
<feature type="transmembrane region" description="Helical" evidence="8">
    <location>
        <begin position="437"/>
        <end position="457"/>
    </location>
</feature>
<evidence type="ECO:0000256" key="1">
    <source>
        <dbReference type="ARBA" id="ARBA00004141"/>
    </source>
</evidence>
<dbReference type="InterPro" id="IPR004840">
    <property type="entry name" value="Amino_acid_permease_CS"/>
</dbReference>
<dbReference type="PANTHER" id="PTHR43495:SF5">
    <property type="entry name" value="GAMMA-AMINOBUTYRIC ACID PERMEASE"/>
    <property type="match status" value="1"/>
</dbReference>
<evidence type="ECO:0000256" key="7">
    <source>
        <dbReference type="ARBA" id="ARBA00023136"/>
    </source>
</evidence>
<keyword evidence="5" id="KW-0029">Amino-acid transport</keyword>
<keyword evidence="4 8" id="KW-0812">Transmembrane</keyword>
<comment type="subcellular location">
    <subcellularLocation>
        <location evidence="1">Membrane</location>
        <topology evidence="1">Multi-pass membrane protein</topology>
    </subcellularLocation>
</comment>